<proteinExistence type="predicted"/>
<evidence type="ECO:0000313" key="4">
    <source>
        <dbReference type="Proteomes" id="UP000198286"/>
    </source>
</evidence>
<protein>
    <recommendedName>
        <fullName evidence="6">Spirocyclase, AveC family</fullName>
    </recommendedName>
</protein>
<dbReference type="Proteomes" id="UP001529272">
    <property type="component" value="Unassembled WGS sequence"/>
</dbReference>
<feature type="transmembrane region" description="Helical" evidence="1">
    <location>
        <begin position="30"/>
        <end position="50"/>
    </location>
</feature>
<evidence type="ECO:0000313" key="2">
    <source>
        <dbReference type="EMBL" id="ASL14482.1"/>
    </source>
</evidence>
<feature type="transmembrane region" description="Helical" evidence="1">
    <location>
        <begin position="243"/>
        <end position="265"/>
    </location>
</feature>
<evidence type="ECO:0000313" key="3">
    <source>
        <dbReference type="EMBL" id="MDM3928893.1"/>
    </source>
</evidence>
<dbReference type="STRING" id="222805.AN480_09675"/>
<dbReference type="EMBL" id="JASZZX010000027">
    <property type="protein sequence ID" value="MDM3928893.1"/>
    <property type="molecule type" value="Genomic_DNA"/>
</dbReference>
<name>A0A1Y0T0W7_MYCIT</name>
<accession>A0A1Y0T0W7</accession>
<evidence type="ECO:0000313" key="5">
    <source>
        <dbReference type="Proteomes" id="UP001529272"/>
    </source>
</evidence>
<evidence type="ECO:0000256" key="1">
    <source>
        <dbReference type="SAM" id="Phobius"/>
    </source>
</evidence>
<dbReference type="RefSeq" id="WP_042911282.1">
    <property type="nucleotide sequence ID" value="NZ_CP012885.2"/>
</dbReference>
<feature type="transmembrane region" description="Helical" evidence="1">
    <location>
        <begin position="110"/>
        <end position="136"/>
    </location>
</feature>
<keyword evidence="1" id="KW-0472">Membrane</keyword>
<keyword evidence="5" id="KW-1185">Reference proteome</keyword>
<dbReference type="EMBL" id="CP015267">
    <property type="protein sequence ID" value="ASL14482.1"/>
    <property type="molecule type" value="Genomic_DNA"/>
</dbReference>
<organism evidence="2 4">
    <name type="scientific">Mycobacterium intracellulare subsp. chimaera</name>
    <dbReference type="NCBI Taxonomy" id="222805"/>
    <lineage>
        <taxon>Bacteria</taxon>
        <taxon>Bacillati</taxon>
        <taxon>Actinomycetota</taxon>
        <taxon>Actinomycetes</taxon>
        <taxon>Mycobacteriales</taxon>
        <taxon>Mycobacteriaceae</taxon>
        <taxon>Mycobacterium</taxon>
        <taxon>Mycobacterium avium complex (MAC)</taxon>
    </lineage>
</organism>
<reference evidence="3" key="2">
    <citation type="submission" date="2023-06" db="EMBL/GenBank/DDBJ databases">
        <title>Itaconate inhibition of nontuberculous mycobacteria.</title>
        <authorList>
            <person name="Breen P."/>
            <person name="Zimbric M."/>
            <person name="Caverly L."/>
        </authorList>
    </citation>
    <scope>NUCLEOTIDE SEQUENCE</scope>
    <source>
        <strain evidence="3">FLAC1071</strain>
    </source>
</reference>
<feature type="transmembrane region" description="Helical" evidence="1">
    <location>
        <begin position="200"/>
        <end position="223"/>
    </location>
</feature>
<reference evidence="2 4" key="1">
    <citation type="journal article" date="2017" name="Lancet Infect. Dis.">
        <title>Global outbreak of severe Mycobacterium chimaera disease after cardiac surgery: a molecular epidemiological study.</title>
        <authorList>
            <person name="van Ingen J."/>
            <person name="Kohl T."/>
            <person name="Kranzer K."/>
            <person name="Hasse B."/>
            <person name="Keller P."/>
            <person name="Szafranska A."/>
            <person name="Hillemann D."/>
            <person name="Chand M."/>
            <person name="Schreiber P."/>
            <person name="Sommerstein R."/>
            <person name="Berger C."/>
            <person name="Genoni M."/>
            <person name="Ruegg C."/>
            <person name="Troillet N."/>
            <person name="Widmer A.F."/>
            <person name="Becker S.L."/>
            <person name="Herrmann M."/>
            <person name="Eckmanns T."/>
            <person name="Haller S."/>
            <person name="Hoeller C."/>
            <person name="Debast S.B."/>
            <person name="Wolfhagen M.J."/>
            <person name="Hopman J."/>
            <person name="Kluytmans J."/>
            <person name="Langelaar M."/>
            <person name="Notermans D.W."/>
            <person name="ten Oever J."/>
            <person name="van den Barselaar P."/>
            <person name="Vonk A.B.A."/>
            <person name="Vos M.C."/>
            <person name="Ahmed N."/>
            <person name="Brown T."/>
            <person name="Crook D."/>
            <person name="Lamagni T."/>
            <person name="Phin N."/>
            <person name="Smith E.G."/>
            <person name="Zambon M."/>
            <person name="Serr A."/>
            <person name="Goetting T."/>
            <person name="Ebner W."/>
            <person name="Thuermer A."/>
            <person name="Utpatel C."/>
            <person name="Sproer C."/>
            <person name="Bunk B."/>
            <person name="Nubel U."/>
            <person name="Bloemberg G."/>
            <person name="Bottger E."/>
            <person name="Niemann S."/>
            <person name="Wagner D."/>
            <person name="Sax H."/>
        </authorList>
    </citation>
    <scope>NUCLEOTIDE SEQUENCE [LARGE SCALE GENOMIC DNA]</scope>
    <source>
        <strain evidence="2 4">ZUERICH-2</strain>
    </source>
</reference>
<reference evidence="3" key="3">
    <citation type="submission" date="2023-06" db="EMBL/GenBank/DDBJ databases">
        <authorList>
            <person name="Spilker T."/>
        </authorList>
    </citation>
    <scope>NUCLEOTIDE SEQUENCE</scope>
    <source>
        <strain evidence="3">FLAC1071</strain>
    </source>
</reference>
<gene>
    <name evidence="2" type="ORF">MYCOZU2_02065</name>
    <name evidence="3" type="ORF">QRB35_23180</name>
</gene>
<dbReference type="Proteomes" id="UP000198286">
    <property type="component" value="Chromosome"/>
</dbReference>
<feature type="transmembrane region" description="Helical" evidence="1">
    <location>
        <begin position="297"/>
        <end position="318"/>
    </location>
</feature>
<sequence length="356" mass="38460">MTNTVDSASESAAVGPMDTGIGGLSWPSRVGWGLFVVAYLAFAVVTVATVQSGTHGDARTANPTPVAAPYPPFLGFDDWPLVVALSSIPLAIGLIATLVWLSVRCGKVHWAVVIAFAGLITGALDPLANWATFAIFDPRMLHFPPSWPYMNIAPNLEPALSFLGGYAAYYLLSGLGILQLHERFVDPMVPRTSWLARHRLAAVFLGAFLIAIPVNTLVQFTWLRFGIFYYSEAVGPSLQIGHIHFPLVMAVYDSFIFAMVAVMCVRDDGGELVLITRICRQLSAPPGRTKVTLTRQLLVSAAVGLVSFAIPLAVLAGLRAARLSSPAYEQNPYPNVKVYDPYGHLEESGKPGPFYK</sequence>
<dbReference type="KEGG" id="mchi:AN480_09675"/>
<keyword evidence="1" id="KW-0812">Transmembrane</keyword>
<keyword evidence="1" id="KW-1133">Transmembrane helix</keyword>
<dbReference type="AlphaFoldDB" id="A0A1Y0T0W7"/>
<feature type="transmembrane region" description="Helical" evidence="1">
    <location>
        <begin position="156"/>
        <end position="180"/>
    </location>
</feature>
<evidence type="ECO:0008006" key="6">
    <source>
        <dbReference type="Google" id="ProtNLM"/>
    </source>
</evidence>
<feature type="transmembrane region" description="Helical" evidence="1">
    <location>
        <begin position="79"/>
        <end position="103"/>
    </location>
</feature>